<gene>
    <name evidence="4" type="ORF">bsdtb5_07310</name>
</gene>
<keyword evidence="1" id="KW-0677">Repeat</keyword>
<dbReference type="NCBIfam" id="TIGR01643">
    <property type="entry name" value="YD_repeat_2x"/>
    <property type="match status" value="10"/>
</dbReference>
<dbReference type="Gene3D" id="2.180.10.10">
    <property type="entry name" value="RHS repeat-associated core"/>
    <property type="match status" value="2"/>
</dbReference>
<dbReference type="PANTHER" id="PTHR32305">
    <property type="match status" value="1"/>
</dbReference>
<organism evidence="4 5">
    <name type="scientific">Anaeromicropila herbilytica</name>
    <dbReference type="NCBI Taxonomy" id="2785025"/>
    <lineage>
        <taxon>Bacteria</taxon>
        <taxon>Bacillati</taxon>
        <taxon>Bacillota</taxon>
        <taxon>Clostridia</taxon>
        <taxon>Lachnospirales</taxon>
        <taxon>Lachnospiraceae</taxon>
        <taxon>Anaeromicropila</taxon>
    </lineage>
</organism>
<dbReference type="Pfam" id="PF25023">
    <property type="entry name" value="TEN_YD-shell"/>
    <property type="match status" value="2"/>
</dbReference>
<reference evidence="4 5" key="1">
    <citation type="submission" date="2020-11" db="EMBL/GenBank/DDBJ databases">
        <title>Draft genome sequencing of a Lachnospiraceae strain isolated from anoxic soil subjected to BSD treatment.</title>
        <authorList>
            <person name="Uek A."/>
            <person name="Tonouchi A."/>
        </authorList>
    </citation>
    <scope>NUCLEOTIDE SEQUENCE [LARGE SCALE GENOMIC DNA]</scope>
    <source>
        <strain evidence="4 5">TB5</strain>
    </source>
</reference>
<dbReference type="PANTHER" id="PTHR32305:SF15">
    <property type="entry name" value="PROTEIN RHSA-RELATED"/>
    <property type="match status" value="1"/>
</dbReference>
<dbReference type="InterPro" id="IPR006530">
    <property type="entry name" value="YD"/>
</dbReference>
<dbReference type="Pfam" id="PF05593">
    <property type="entry name" value="RHS_repeat"/>
    <property type="match status" value="2"/>
</dbReference>
<dbReference type="InterPro" id="IPR050708">
    <property type="entry name" value="T6SS_VgrG/RHS"/>
</dbReference>
<feature type="domain" description="Teneurin-like YD-shell" evidence="3">
    <location>
        <begin position="285"/>
        <end position="582"/>
    </location>
</feature>
<dbReference type="KEGG" id="ahb:bsdtb5_07310"/>
<dbReference type="SUPFAM" id="SSF53955">
    <property type="entry name" value="Lysozyme-like"/>
    <property type="match status" value="1"/>
</dbReference>
<sequence>MIKKVTDALGNTTLTEYNADGQVTKDTNKNGKSTLYQYSTTTGQLEQMTDAKSNITKYQYDNMGNVTVETAADISKTTYEYDKFGRQSAIIDAMGGRTEYTYDVNGNVTIEKDALGNETKYSYDKLNRVISTTDALGNVTKNEYDALGRKIKETDSNGGATSTDYDPNGNIVAVTDSLGHVTKNEYDKVGNLKSTIDAKGNKTTYGYDAGGRKIKQTNPLAGSITWGYDKNGNLTKVTDENGNTMAYAYDNLNQLVTKTDALGKKTTYQYDKEGNKVEETNALGYTTKYSYDAIGNRIKETKVKSGVTATSTYAYDDLNQLMQTTDKKGTRIYTYDEFNNRKGKEETGKDKITYTYNNLNELVKETQGADTNTYSYDAKGNLSSKKVNGITKATYTFDSTNMLTSVKNTSNKTTSKYEYDGAGNRIKKTVSKNNKVVSKKSYVIDTMSSNQDIIAEGDSLSGDETDFTYGLGLVSVESGKGISYYRIDEKNSVEEIQNNSGVMKAEISCDEFGNVENPDDIGTNGNIFGYTGHVYDAESSQLYVKARYYDFKTGRFISEDSNLGEIEDTLTKNLYIYCRENPLMYMDSDGHYASTQSIINDGGSSKENHGGSSKKKGKGNLVTVTQLQEFGWCNTSDAFVKKLNGALISYGITNKNSIALFMATMAAESDYGRTALEEGSDSYFAGKSYGKNRRGAGYIQITHKETHLTFLKTIPNCSYSGEDTATYIAKNYAVEASAWYWSKMQKTGEGNLNAYVTKNGGNLGIFLITQYYVNGVPDGIMNDLTAIRKGSKFKIGKNSLSVNGHSYRLPNGWAKRKSAYDKAVQVFK</sequence>
<evidence type="ECO:0000256" key="1">
    <source>
        <dbReference type="ARBA" id="ARBA00022737"/>
    </source>
</evidence>
<dbReference type="RefSeq" id="WP_271714712.1">
    <property type="nucleotide sequence ID" value="NZ_AP024169.1"/>
</dbReference>
<accession>A0A7R7IC34</accession>
<name>A0A7R7IC34_9FIRM</name>
<feature type="region of interest" description="Disordered" evidence="2">
    <location>
        <begin position="596"/>
        <end position="618"/>
    </location>
</feature>
<dbReference type="InterPro" id="IPR022385">
    <property type="entry name" value="Rhs_assc_core"/>
</dbReference>
<evidence type="ECO:0000313" key="4">
    <source>
        <dbReference type="EMBL" id="BCN29436.1"/>
    </source>
</evidence>
<dbReference type="AlphaFoldDB" id="A0A7R7IC34"/>
<proteinExistence type="predicted"/>
<evidence type="ECO:0000313" key="5">
    <source>
        <dbReference type="Proteomes" id="UP000595897"/>
    </source>
</evidence>
<dbReference type="InterPro" id="IPR023346">
    <property type="entry name" value="Lysozyme-like_dom_sf"/>
</dbReference>
<dbReference type="NCBIfam" id="TIGR03696">
    <property type="entry name" value="Rhs_assc_core"/>
    <property type="match status" value="1"/>
</dbReference>
<dbReference type="EMBL" id="AP024169">
    <property type="protein sequence ID" value="BCN29436.1"/>
    <property type="molecule type" value="Genomic_DNA"/>
</dbReference>
<dbReference type="Proteomes" id="UP000595897">
    <property type="component" value="Chromosome"/>
</dbReference>
<dbReference type="InterPro" id="IPR056823">
    <property type="entry name" value="TEN-like_YD-shell"/>
</dbReference>
<dbReference type="InterPro" id="IPR031325">
    <property type="entry name" value="RHS_repeat"/>
</dbReference>
<evidence type="ECO:0000259" key="3">
    <source>
        <dbReference type="Pfam" id="PF25023"/>
    </source>
</evidence>
<feature type="domain" description="Teneurin-like YD-shell" evidence="3">
    <location>
        <begin position="141"/>
        <end position="282"/>
    </location>
</feature>
<keyword evidence="5" id="KW-1185">Reference proteome</keyword>
<protein>
    <recommendedName>
        <fullName evidence="3">Teneurin-like YD-shell domain-containing protein</fullName>
    </recommendedName>
</protein>
<evidence type="ECO:0000256" key="2">
    <source>
        <dbReference type="SAM" id="MobiDB-lite"/>
    </source>
</evidence>